<evidence type="ECO:0000313" key="11">
    <source>
        <dbReference type="WBParaSite" id="MCU_003294-RA"/>
    </source>
</evidence>
<evidence type="ECO:0000256" key="8">
    <source>
        <dbReference type="ARBA" id="ARBA00023277"/>
    </source>
</evidence>
<comment type="similarity">
    <text evidence="3">Belongs to the YdjC deacetylase family.</text>
</comment>
<evidence type="ECO:0000256" key="5">
    <source>
        <dbReference type="ARBA" id="ARBA00022723"/>
    </source>
</evidence>
<comment type="function">
    <text evidence="2">Probably catalyzes the deacetylation of acetylated carbohydrates an important step in the degradation of oligosaccharides.</text>
</comment>
<dbReference type="EMBL" id="UXSR01005332">
    <property type="protein sequence ID" value="VDD81137.1"/>
    <property type="molecule type" value="Genomic_DNA"/>
</dbReference>
<dbReference type="InterPro" id="IPR006879">
    <property type="entry name" value="YdjC-like"/>
</dbReference>
<evidence type="ECO:0000256" key="6">
    <source>
        <dbReference type="ARBA" id="ARBA00022801"/>
    </source>
</evidence>
<keyword evidence="7" id="KW-0460">Magnesium</keyword>
<evidence type="ECO:0000256" key="4">
    <source>
        <dbReference type="ARBA" id="ARBA00018477"/>
    </source>
</evidence>
<evidence type="ECO:0000256" key="3">
    <source>
        <dbReference type="ARBA" id="ARBA00008843"/>
    </source>
</evidence>
<evidence type="ECO:0000256" key="2">
    <source>
        <dbReference type="ARBA" id="ARBA00003451"/>
    </source>
</evidence>
<gene>
    <name evidence="9" type="ORF">MCOS_LOCUS7140</name>
</gene>
<dbReference type="GO" id="GO:0019213">
    <property type="term" value="F:deacetylase activity"/>
    <property type="evidence" value="ECO:0007669"/>
    <property type="project" value="TreeGrafter"/>
</dbReference>
<proteinExistence type="inferred from homology"/>
<dbReference type="SUPFAM" id="SSF88713">
    <property type="entry name" value="Glycoside hydrolase/deacetylase"/>
    <property type="match status" value="1"/>
</dbReference>
<comment type="cofactor">
    <cofactor evidence="1">
        <name>Mg(2+)</name>
        <dbReference type="ChEBI" id="CHEBI:18420"/>
    </cofactor>
</comment>
<dbReference type="OrthoDB" id="8908051at2759"/>
<dbReference type="GO" id="GO:0046872">
    <property type="term" value="F:metal ion binding"/>
    <property type="evidence" value="ECO:0007669"/>
    <property type="project" value="UniProtKB-KW"/>
</dbReference>
<name>A0A0R3UIA4_MESCO</name>
<accession>A0A0R3UIA4</accession>
<protein>
    <recommendedName>
        <fullName evidence="4">Carbohydrate deacetylase</fullName>
    </recommendedName>
</protein>
<organism evidence="9 10">
    <name type="scientific">Mesocestoides corti</name>
    <name type="common">Flatworm</name>
    <dbReference type="NCBI Taxonomy" id="53468"/>
    <lineage>
        <taxon>Eukaryota</taxon>
        <taxon>Metazoa</taxon>
        <taxon>Spiralia</taxon>
        <taxon>Lophotrochozoa</taxon>
        <taxon>Platyhelminthes</taxon>
        <taxon>Cestoda</taxon>
        <taxon>Eucestoda</taxon>
        <taxon>Cyclophyllidea</taxon>
        <taxon>Mesocestoididae</taxon>
        <taxon>Mesocestoides</taxon>
    </lineage>
</organism>
<keyword evidence="6" id="KW-0378">Hydrolase</keyword>
<reference evidence="11" key="2">
    <citation type="submission" date="2019-11" db="UniProtKB">
        <authorList>
            <consortium name="WormBaseParasite"/>
        </authorList>
    </citation>
    <scope>IDENTIFICATION</scope>
</reference>
<dbReference type="Pfam" id="PF04794">
    <property type="entry name" value="YdjC"/>
    <property type="match status" value="1"/>
</dbReference>
<dbReference type="Proteomes" id="UP000267029">
    <property type="component" value="Unassembled WGS sequence"/>
</dbReference>
<dbReference type="GO" id="GO:0005975">
    <property type="term" value="P:carbohydrate metabolic process"/>
    <property type="evidence" value="ECO:0007669"/>
    <property type="project" value="InterPro"/>
</dbReference>
<evidence type="ECO:0000256" key="1">
    <source>
        <dbReference type="ARBA" id="ARBA00001946"/>
    </source>
</evidence>
<dbReference type="PANTHER" id="PTHR31609:SF1">
    <property type="entry name" value="CARBOHYDRATE DEACETYLASE"/>
    <property type="match status" value="1"/>
</dbReference>
<sequence>MTSLKLLDLAIHGRNLADITLPPELNFTIRLLLGYFLGNFFPPSWLLNPYLHQALSLAIVGDDGFYAERRDAGLVECLRQGHLTDVSVLMNGGVVRTSPRLLSAVLIDHCRQESFLPGLHVNITEGEPVCPKHIVSTLVDRTTGLFFGKSGLRKRVQSINPRHTEIEIERQLIAFEKVFGAHPLRVDGHQHCHILPGIVDVLCRLLPRHGVSWIRLPEEAVLKHSNSREMVSCMNLDNPQTVMDFFREVSEQSAVARAQFQASGLK</sequence>
<dbReference type="Gene3D" id="3.20.20.370">
    <property type="entry name" value="Glycoside hydrolase/deacetylase"/>
    <property type="match status" value="1"/>
</dbReference>
<dbReference type="GO" id="GO:0016787">
    <property type="term" value="F:hydrolase activity"/>
    <property type="evidence" value="ECO:0007669"/>
    <property type="project" value="UniProtKB-KW"/>
</dbReference>
<dbReference type="WBParaSite" id="MCU_003294-RA">
    <property type="protein sequence ID" value="MCU_003294-RA"/>
    <property type="gene ID" value="MCU_003294"/>
</dbReference>
<dbReference type="AlphaFoldDB" id="A0A0R3UIA4"/>
<dbReference type="PANTHER" id="PTHR31609">
    <property type="entry name" value="YDJC DEACETYLASE FAMILY MEMBER"/>
    <property type="match status" value="1"/>
</dbReference>
<evidence type="ECO:0000256" key="7">
    <source>
        <dbReference type="ARBA" id="ARBA00022842"/>
    </source>
</evidence>
<dbReference type="InterPro" id="IPR011330">
    <property type="entry name" value="Glyco_hydro/deAcase_b/a-brl"/>
</dbReference>
<reference evidence="9 10" key="1">
    <citation type="submission" date="2018-10" db="EMBL/GenBank/DDBJ databases">
        <authorList>
            <consortium name="Pathogen Informatics"/>
        </authorList>
    </citation>
    <scope>NUCLEOTIDE SEQUENCE [LARGE SCALE GENOMIC DNA]</scope>
</reference>
<evidence type="ECO:0000313" key="9">
    <source>
        <dbReference type="EMBL" id="VDD81137.1"/>
    </source>
</evidence>
<evidence type="ECO:0000313" key="10">
    <source>
        <dbReference type="Proteomes" id="UP000267029"/>
    </source>
</evidence>
<keyword evidence="5" id="KW-0479">Metal-binding</keyword>
<keyword evidence="10" id="KW-1185">Reference proteome</keyword>
<keyword evidence="8" id="KW-0119">Carbohydrate metabolism</keyword>